<dbReference type="GO" id="GO:0019104">
    <property type="term" value="F:DNA N-glycosylase activity"/>
    <property type="evidence" value="ECO:0000318"/>
    <property type="project" value="GO_Central"/>
</dbReference>
<name>A0A1Y1HSS9_KLENI</name>
<dbReference type="GO" id="GO:0003684">
    <property type="term" value="F:damaged DNA binding"/>
    <property type="evidence" value="ECO:0007669"/>
    <property type="project" value="InterPro"/>
</dbReference>
<feature type="compositionally biased region" description="Basic and acidic residues" evidence="10">
    <location>
        <begin position="530"/>
        <end position="543"/>
    </location>
</feature>
<evidence type="ECO:0000256" key="5">
    <source>
        <dbReference type="ARBA" id="ARBA00023125"/>
    </source>
</evidence>
<dbReference type="FunFam" id="1.10.8.50:FF:000009">
    <property type="entry name" value="Formamidopyrimidine-DNA glycosylase"/>
    <property type="match status" value="1"/>
</dbReference>
<dbReference type="Gene3D" id="3.20.190.10">
    <property type="entry name" value="MutM-like, N-terminal"/>
    <property type="match status" value="1"/>
</dbReference>
<dbReference type="OMA" id="HARESTC"/>
<dbReference type="SUPFAM" id="SSF81624">
    <property type="entry name" value="N-terminal domain of MutM-like DNA repair proteins"/>
    <property type="match status" value="1"/>
</dbReference>
<dbReference type="InterPro" id="IPR010979">
    <property type="entry name" value="Ribosomal_uS13-like_H2TH"/>
</dbReference>
<dbReference type="GO" id="GO:0008270">
    <property type="term" value="F:zinc ion binding"/>
    <property type="evidence" value="ECO:0007669"/>
    <property type="project" value="InterPro"/>
</dbReference>
<feature type="compositionally biased region" description="Acidic residues" evidence="10">
    <location>
        <begin position="340"/>
        <end position="349"/>
    </location>
</feature>
<keyword evidence="3" id="KW-0227">DNA damage</keyword>
<feature type="compositionally biased region" description="Basic and acidic residues" evidence="10">
    <location>
        <begin position="561"/>
        <end position="576"/>
    </location>
</feature>
<feature type="region of interest" description="Disordered" evidence="10">
    <location>
        <begin position="280"/>
        <end position="637"/>
    </location>
</feature>
<dbReference type="CDD" id="cd08972">
    <property type="entry name" value="PF_Nei_N"/>
    <property type="match status" value="1"/>
</dbReference>
<dbReference type="SMART" id="SM00898">
    <property type="entry name" value="Fapy_DNA_glyco"/>
    <property type="match status" value="1"/>
</dbReference>
<dbReference type="OrthoDB" id="444592at2759"/>
<evidence type="ECO:0000256" key="7">
    <source>
        <dbReference type="ARBA" id="ARBA00023239"/>
    </source>
</evidence>
<protein>
    <submittedName>
        <fullName evidence="12">Formamidopyrimidine-DNA glycosylase</fullName>
    </submittedName>
</protein>
<feature type="compositionally biased region" description="Basic and acidic residues" evidence="10">
    <location>
        <begin position="597"/>
        <end position="607"/>
    </location>
</feature>
<feature type="compositionally biased region" description="Basic and acidic residues" evidence="10">
    <location>
        <begin position="499"/>
        <end position="520"/>
    </location>
</feature>
<feature type="domain" description="Formamidopyrimidine-DNA glycosylase catalytic" evidence="11">
    <location>
        <begin position="2"/>
        <end position="130"/>
    </location>
</feature>
<dbReference type="InterPro" id="IPR012319">
    <property type="entry name" value="FPG_cat"/>
</dbReference>
<dbReference type="PROSITE" id="PS51068">
    <property type="entry name" value="FPG_CAT"/>
    <property type="match status" value="1"/>
</dbReference>
<evidence type="ECO:0000256" key="8">
    <source>
        <dbReference type="ARBA" id="ARBA00023268"/>
    </source>
</evidence>
<dbReference type="Pfam" id="PF01149">
    <property type="entry name" value="Fapy_DNA_glyco"/>
    <property type="match status" value="1"/>
</dbReference>
<feature type="compositionally biased region" description="Low complexity" evidence="10">
    <location>
        <begin position="437"/>
        <end position="448"/>
    </location>
</feature>
<dbReference type="AlphaFoldDB" id="A0A1Y1HSS9"/>
<feature type="compositionally biased region" description="Acidic residues" evidence="10">
    <location>
        <begin position="393"/>
        <end position="402"/>
    </location>
</feature>
<dbReference type="GO" id="GO:0016829">
    <property type="term" value="F:lyase activity"/>
    <property type="evidence" value="ECO:0007669"/>
    <property type="project" value="UniProtKB-KW"/>
</dbReference>
<dbReference type="GO" id="GO:0008534">
    <property type="term" value="F:oxidized purine nucleobase lesion DNA N-glycosylase activity"/>
    <property type="evidence" value="ECO:0007669"/>
    <property type="project" value="UniProtKB-EC"/>
</dbReference>
<evidence type="ECO:0000256" key="2">
    <source>
        <dbReference type="ARBA" id="ARBA00009409"/>
    </source>
</evidence>
<dbReference type="GO" id="GO:0005634">
    <property type="term" value="C:nucleus"/>
    <property type="evidence" value="ECO:0000318"/>
    <property type="project" value="GO_Central"/>
</dbReference>
<dbReference type="InterPro" id="IPR015886">
    <property type="entry name" value="H2TH_FPG"/>
</dbReference>
<dbReference type="GO" id="GO:0006284">
    <property type="term" value="P:base-excision repair"/>
    <property type="evidence" value="ECO:0000318"/>
    <property type="project" value="GO_Central"/>
</dbReference>
<dbReference type="SMART" id="SM01232">
    <property type="entry name" value="H2TH"/>
    <property type="match status" value="1"/>
</dbReference>
<keyword evidence="9" id="KW-0326">Glycosidase</keyword>
<feature type="compositionally biased region" description="Acidic residues" evidence="10">
    <location>
        <begin position="305"/>
        <end position="316"/>
    </location>
</feature>
<gene>
    <name evidence="12" type="ORF">KFL_000720320</name>
</gene>
<evidence type="ECO:0000313" key="12">
    <source>
        <dbReference type="EMBL" id="GAQ81163.1"/>
    </source>
</evidence>
<dbReference type="PANTHER" id="PTHR22993">
    <property type="entry name" value="FORMAMIDOPYRIMIDINE-DNA GLYCOSYLASE"/>
    <property type="match status" value="1"/>
</dbReference>
<dbReference type="Proteomes" id="UP000054558">
    <property type="component" value="Unassembled WGS sequence"/>
</dbReference>
<accession>A0A1Y1HSS9</accession>
<feature type="compositionally biased region" description="Basic and acidic residues" evidence="10">
    <location>
        <begin position="414"/>
        <end position="425"/>
    </location>
</feature>
<keyword evidence="7" id="KW-0456">Lyase</keyword>
<feature type="compositionally biased region" description="Basic and acidic residues" evidence="10">
    <location>
        <begin position="449"/>
        <end position="467"/>
    </location>
</feature>
<evidence type="ECO:0000313" key="13">
    <source>
        <dbReference type="Proteomes" id="UP000054558"/>
    </source>
</evidence>
<comment type="similarity">
    <text evidence="2">Belongs to the FPG family.</text>
</comment>
<feature type="compositionally biased region" description="Low complexity" evidence="10">
    <location>
        <begin position="544"/>
        <end position="557"/>
    </location>
</feature>
<proteinExistence type="inferred from homology"/>
<dbReference type="PANTHER" id="PTHR22993:SF9">
    <property type="entry name" value="FORMAMIDOPYRIMIDINE-DNA GLYCOSYLASE"/>
    <property type="match status" value="1"/>
</dbReference>
<reference evidence="12 13" key="1">
    <citation type="journal article" date="2014" name="Nat. Commun.">
        <title>Klebsormidium flaccidum genome reveals primary factors for plant terrestrial adaptation.</title>
        <authorList>
            <person name="Hori K."/>
            <person name="Maruyama F."/>
            <person name="Fujisawa T."/>
            <person name="Togashi T."/>
            <person name="Yamamoto N."/>
            <person name="Seo M."/>
            <person name="Sato S."/>
            <person name="Yamada T."/>
            <person name="Mori H."/>
            <person name="Tajima N."/>
            <person name="Moriyama T."/>
            <person name="Ikeuchi M."/>
            <person name="Watanabe M."/>
            <person name="Wada H."/>
            <person name="Kobayashi K."/>
            <person name="Saito M."/>
            <person name="Masuda T."/>
            <person name="Sasaki-Sekimoto Y."/>
            <person name="Mashiguchi K."/>
            <person name="Awai K."/>
            <person name="Shimojima M."/>
            <person name="Masuda S."/>
            <person name="Iwai M."/>
            <person name="Nobusawa T."/>
            <person name="Narise T."/>
            <person name="Kondo S."/>
            <person name="Saito H."/>
            <person name="Sato R."/>
            <person name="Murakawa M."/>
            <person name="Ihara Y."/>
            <person name="Oshima-Yamada Y."/>
            <person name="Ohtaka K."/>
            <person name="Satoh M."/>
            <person name="Sonobe K."/>
            <person name="Ishii M."/>
            <person name="Ohtani R."/>
            <person name="Kanamori-Sato M."/>
            <person name="Honoki R."/>
            <person name="Miyazaki D."/>
            <person name="Mochizuki H."/>
            <person name="Umetsu J."/>
            <person name="Higashi K."/>
            <person name="Shibata D."/>
            <person name="Kamiya Y."/>
            <person name="Sato N."/>
            <person name="Nakamura Y."/>
            <person name="Tabata S."/>
            <person name="Ida S."/>
            <person name="Kurokawa K."/>
            <person name="Ohta H."/>
        </authorList>
    </citation>
    <scope>NUCLEOTIDE SEQUENCE [LARGE SCALE GENOMIC DNA]</scope>
    <source>
        <strain evidence="12 13">NIES-2285</strain>
    </source>
</reference>
<dbReference type="Gene3D" id="1.10.8.50">
    <property type="match status" value="1"/>
</dbReference>
<evidence type="ECO:0000256" key="9">
    <source>
        <dbReference type="ARBA" id="ARBA00023295"/>
    </source>
</evidence>
<evidence type="ECO:0000256" key="10">
    <source>
        <dbReference type="SAM" id="MobiDB-lite"/>
    </source>
</evidence>
<dbReference type="Pfam" id="PF06831">
    <property type="entry name" value="H2TH"/>
    <property type="match status" value="1"/>
</dbReference>
<keyword evidence="5" id="KW-0238">DNA-binding</keyword>
<organism evidence="12 13">
    <name type="scientific">Klebsormidium nitens</name>
    <name type="common">Green alga</name>
    <name type="synonym">Ulothrix nitens</name>
    <dbReference type="NCBI Taxonomy" id="105231"/>
    <lineage>
        <taxon>Eukaryota</taxon>
        <taxon>Viridiplantae</taxon>
        <taxon>Streptophyta</taxon>
        <taxon>Klebsormidiophyceae</taxon>
        <taxon>Klebsormidiales</taxon>
        <taxon>Klebsormidiaceae</taxon>
        <taxon>Klebsormidium</taxon>
    </lineage>
</organism>
<dbReference type="EMBL" id="DF237021">
    <property type="protein sequence ID" value="GAQ81163.1"/>
    <property type="molecule type" value="Genomic_DNA"/>
</dbReference>
<feature type="compositionally biased region" description="Basic and acidic residues" evidence="10">
    <location>
        <begin position="350"/>
        <end position="359"/>
    </location>
</feature>
<evidence type="ECO:0000256" key="4">
    <source>
        <dbReference type="ARBA" id="ARBA00022801"/>
    </source>
</evidence>
<comment type="catalytic activity">
    <reaction evidence="1">
        <text>Hydrolysis of DNA containing ring-opened 7-methylguanine residues, releasing 2,6-diamino-4-hydroxy-5-(N-methyl)formamidopyrimidine.</text>
        <dbReference type="EC" id="3.2.2.23"/>
    </reaction>
</comment>
<evidence type="ECO:0000256" key="6">
    <source>
        <dbReference type="ARBA" id="ARBA00023204"/>
    </source>
</evidence>
<keyword evidence="6" id="KW-0234">DNA repair</keyword>
<dbReference type="InterPro" id="IPR035937">
    <property type="entry name" value="FPG_N"/>
</dbReference>
<evidence type="ECO:0000259" key="11">
    <source>
        <dbReference type="PROSITE" id="PS51068"/>
    </source>
</evidence>
<keyword evidence="4" id="KW-0378">Hydrolase</keyword>
<dbReference type="SUPFAM" id="SSF46946">
    <property type="entry name" value="S13-like H2TH domain"/>
    <property type="match status" value="1"/>
</dbReference>
<evidence type="ECO:0000256" key="1">
    <source>
        <dbReference type="ARBA" id="ARBA00001668"/>
    </source>
</evidence>
<evidence type="ECO:0000256" key="3">
    <source>
        <dbReference type="ARBA" id="ARBA00022763"/>
    </source>
</evidence>
<dbReference type="STRING" id="105231.A0A1Y1HSS9"/>
<sequence>MPELPEVEAARKLAHEHCAGKKIIKVVCEDDETVIQDVKPAELARELEGRTVKAVQRKGKSLWFEMADDGPWPSFHFGMTGSFAVQGVESVKYKSIGASDPEQWPPRFHKVVISFEGGVELAFCDARRFARVRYLDDVTLQSPIADLGFDALTELPAPGPFHTALTKRRAAVKAVLLDQGFLAGIGNWVADEVLYHARVHPESLAAELDEEASGRLRESIKMVLETAVAANAVSDKYPSDWLFHHRWDVRGSKKEAPSINGHAVAFLKVGGRTSAYLPDLQKRVGGSGAAKPKRKSKAKAAKDADSDEDEEVEEPTPAESSKAGGRRGGAGRGKKRGGAEEDAAGVAEEEVTKAEEKPKAGGRAKGRAAKKEEAVAEVEEPAPETAEGGVEMGEIEGGEMEGMEAQGGRKRKGKAEAVVEKEAAPVKRGKKEKVEEAAASVAEEAPAETGRKKPGAREEPVEKEAPAKRGRARKGAAGAGKADEGAGVELKGTVEDEEKGTAGKEEAVEKEETAEEKETVGEETVGTEETVAKEKKAEEKEGPSEPAVEVEAPAEEPGPNEETKEAVGNGKGKDEEPGTGQAAVESTKETEGQAGEKNGRDEKEKVAGAKRGRGQKARGGAGEVREAAPTRKSSRRK</sequence>
<keyword evidence="13" id="KW-1185">Reference proteome</keyword>
<dbReference type="GO" id="GO:0003906">
    <property type="term" value="F:DNA-(apurinic or apyrimidinic site) endonuclease activity"/>
    <property type="evidence" value="ECO:0000318"/>
    <property type="project" value="GO_Central"/>
</dbReference>
<keyword evidence="8" id="KW-0511">Multifunctional enzyme</keyword>